<dbReference type="InterPro" id="IPR041741">
    <property type="entry name" value="SMC3_ABC_euk"/>
</dbReference>
<feature type="region of interest" description="Disordered" evidence="10">
    <location>
        <begin position="1049"/>
        <end position="1069"/>
    </location>
</feature>
<evidence type="ECO:0000256" key="6">
    <source>
        <dbReference type="ARBA" id="ARBA00023242"/>
    </source>
</evidence>
<keyword evidence="6 8" id="KW-0539">Nucleus</keyword>
<dbReference type="Pfam" id="PF02463">
    <property type="entry name" value="SMC_N"/>
    <property type="match status" value="1"/>
</dbReference>
<feature type="domain" description="SMC hinge" evidence="11">
    <location>
        <begin position="522"/>
        <end position="634"/>
    </location>
</feature>
<comment type="caution">
    <text evidence="12">The sequence shown here is derived from an EMBL/GenBank/DDBJ whole genome shotgun (WGS) entry which is preliminary data.</text>
</comment>
<dbReference type="FunFam" id="3.40.50.300:FF:000424">
    <property type="entry name" value="Structural maintenance of chromosomes 3"/>
    <property type="match status" value="1"/>
</dbReference>
<dbReference type="InterPro" id="IPR036277">
    <property type="entry name" value="SMC_hinge_sf"/>
</dbReference>
<keyword evidence="5 9" id="KW-0175">Coiled coil</keyword>
<dbReference type="GO" id="GO:0007059">
    <property type="term" value="P:chromosome segregation"/>
    <property type="evidence" value="ECO:0007669"/>
    <property type="project" value="UniProtKB-ARBA"/>
</dbReference>
<dbReference type="GO" id="GO:0016887">
    <property type="term" value="F:ATP hydrolysis activity"/>
    <property type="evidence" value="ECO:0007669"/>
    <property type="project" value="InterPro"/>
</dbReference>
<feature type="region of interest" description="Disordered" evidence="10">
    <location>
        <begin position="293"/>
        <end position="329"/>
    </location>
</feature>
<evidence type="ECO:0000256" key="4">
    <source>
        <dbReference type="ARBA" id="ARBA00022776"/>
    </source>
</evidence>
<evidence type="ECO:0000256" key="7">
    <source>
        <dbReference type="ARBA" id="ARBA00023306"/>
    </source>
</evidence>
<dbReference type="GO" id="GO:0005694">
    <property type="term" value="C:chromosome"/>
    <property type="evidence" value="ECO:0007669"/>
    <property type="project" value="InterPro"/>
</dbReference>
<dbReference type="Proteomes" id="UP001174691">
    <property type="component" value="Unassembled WGS sequence"/>
</dbReference>
<evidence type="ECO:0000256" key="3">
    <source>
        <dbReference type="ARBA" id="ARBA00022618"/>
    </source>
</evidence>
<dbReference type="PANTHER" id="PTHR43977">
    <property type="entry name" value="STRUCTURAL MAINTENANCE OF CHROMOSOMES PROTEIN 3"/>
    <property type="match status" value="1"/>
</dbReference>
<comment type="similarity">
    <text evidence="2">Belongs to the SMC family. SMC3 subfamily.</text>
</comment>
<protein>
    <recommendedName>
        <fullName evidence="8">Structural maintenance of chromosomes protein</fullName>
    </recommendedName>
</protein>
<dbReference type="Gene3D" id="6.10.250.3110">
    <property type="match status" value="1"/>
</dbReference>
<evidence type="ECO:0000256" key="8">
    <source>
        <dbReference type="PIRNR" id="PIRNR005719"/>
    </source>
</evidence>
<keyword evidence="4" id="KW-0498">Mitosis</keyword>
<dbReference type="GO" id="GO:0051276">
    <property type="term" value="P:chromosome organization"/>
    <property type="evidence" value="ECO:0007669"/>
    <property type="project" value="InterPro"/>
</dbReference>
<dbReference type="SUPFAM" id="SSF52540">
    <property type="entry name" value="P-loop containing nucleoside triphosphate hydrolases"/>
    <property type="match status" value="1"/>
</dbReference>
<dbReference type="InterPro" id="IPR024704">
    <property type="entry name" value="SMC"/>
</dbReference>
<keyword evidence="7" id="KW-0131">Cell cycle</keyword>
<keyword evidence="13" id="KW-1185">Reference proteome</keyword>
<dbReference type="Gene3D" id="3.40.50.300">
    <property type="entry name" value="P-loop containing nucleotide triphosphate hydrolases"/>
    <property type="match status" value="2"/>
</dbReference>
<dbReference type="AlphaFoldDB" id="A0AA38RZV8"/>
<dbReference type="Gene3D" id="1.20.1060.20">
    <property type="match status" value="1"/>
</dbReference>
<organism evidence="12 13">
    <name type="scientific">Coniochaeta hoffmannii</name>
    <dbReference type="NCBI Taxonomy" id="91930"/>
    <lineage>
        <taxon>Eukaryota</taxon>
        <taxon>Fungi</taxon>
        <taxon>Dikarya</taxon>
        <taxon>Ascomycota</taxon>
        <taxon>Pezizomycotina</taxon>
        <taxon>Sordariomycetes</taxon>
        <taxon>Sordariomycetidae</taxon>
        <taxon>Coniochaetales</taxon>
        <taxon>Coniochaetaceae</taxon>
        <taxon>Coniochaeta</taxon>
    </lineage>
</organism>
<comment type="subcellular location">
    <subcellularLocation>
        <location evidence="1 8">Nucleus</location>
    </subcellularLocation>
</comment>
<dbReference type="SMART" id="SM00968">
    <property type="entry name" value="SMC_hinge"/>
    <property type="match status" value="1"/>
</dbReference>
<dbReference type="GO" id="GO:0005634">
    <property type="term" value="C:nucleus"/>
    <property type="evidence" value="ECO:0007669"/>
    <property type="project" value="UniProtKB-SubCell"/>
</dbReference>
<dbReference type="InterPro" id="IPR010935">
    <property type="entry name" value="SMC_hinge"/>
</dbReference>
<name>A0AA38RZV8_9PEZI</name>
<feature type="coiled-coil region" evidence="9">
    <location>
        <begin position="850"/>
        <end position="919"/>
    </location>
</feature>
<dbReference type="CDD" id="cd03272">
    <property type="entry name" value="ABC_SMC3_euk"/>
    <property type="match status" value="1"/>
</dbReference>
<dbReference type="InterPro" id="IPR003395">
    <property type="entry name" value="RecF/RecN/SMC_N"/>
</dbReference>
<dbReference type="InterPro" id="IPR027417">
    <property type="entry name" value="P-loop_NTPase"/>
</dbReference>
<evidence type="ECO:0000256" key="5">
    <source>
        <dbReference type="ARBA" id="ARBA00023054"/>
    </source>
</evidence>
<dbReference type="SUPFAM" id="SSF75553">
    <property type="entry name" value="Smc hinge domain"/>
    <property type="match status" value="1"/>
</dbReference>
<feature type="coiled-coil region" evidence="9">
    <location>
        <begin position="673"/>
        <end position="756"/>
    </location>
</feature>
<evidence type="ECO:0000256" key="2">
    <source>
        <dbReference type="ARBA" id="ARBA00005917"/>
    </source>
</evidence>
<dbReference type="GO" id="GO:0051301">
    <property type="term" value="P:cell division"/>
    <property type="evidence" value="ECO:0007669"/>
    <property type="project" value="UniProtKB-KW"/>
</dbReference>
<dbReference type="Pfam" id="PF06470">
    <property type="entry name" value="SMC_hinge"/>
    <property type="match status" value="1"/>
</dbReference>
<evidence type="ECO:0000313" key="12">
    <source>
        <dbReference type="EMBL" id="KAJ9161833.1"/>
    </source>
</evidence>
<evidence type="ECO:0000256" key="9">
    <source>
        <dbReference type="SAM" id="Coils"/>
    </source>
</evidence>
<reference evidence="12" key="1">
    <citation type="submission" date="2022-07" db="EMBL/GenBank/DDBJ databases">
        <title>Fungi with potential for degradation of polypropylene.</title>
        <authorList>
            <person name="Gostincar C."/>
        </authorList>
    </citation>
    <scope>NUCLEOTIDE SEQUENCE</scope>
    <source>
        <strain evidence="12">EXF-13287</strain>
    </source>
</reference>
<dbReference type="PIRSF" id="PIRSF005719">
    <property type="entry name" value="SMC"/>
    <property type="match status" value="1"/>
</dbReference>
<keyword evidence="3" id="KW-0132">Cell division</keyword>
<feature type="compositionally biased region" description="Basic and acidic residues" evidence="10">
    <location>
        <begin position="293"/>
        <end position="322"/>
    </location>
</feature>
<dbReference type="Gene3D" id="3.30.70.1620">
    <property type="match status" value="1"/>
</dbReference>
<gene>
    <name evidence="12" type="ORF">NKR19_g1903</name>
</gene>
<feature type="coiled-coil region" evidence="9">
    <location>
        <begin position="413"/>
        <end position="503"/>
    </location>
</feature>
<dbReference type="FunFam" id="3.40.50.300:FF:000370">
    <property type="entry name" value="Structural maintenance of chromosomes 3"/>
    <property type="match status" value="1"/>
</dbReference>
<accession>A0AA38RZV8</accession>
<sequence>MFIKQIIIQGFKSYKDQTIIEPFSPGTNVIVGRNGSGKSNFFAAIRFVLSDAYTQMTREERQGLLHEGSGSAVMSAYVEVIFDNSDTRFPGHGEEVTIRRTIGLKKDEYSLDRKVVTRQDITSLLESAGFSKANPYYIVPQGRVTALTNMKESDRLNLLKEIAGTKVYEERRTESLKIMNETNNKREKIDELLKYIKDRLSELEEEKEELRGFQDKDKERRCLEYAYHHQQQEEYAEKLAEIEEARLDGTGASNKDRQDFQAGEKAIAKLERTLQELQQQMEILSIERRQLDEDRRDAAKTRAKAELKAKHLDENRHAREQQQRQQEAQLKQVRQQIQVKEAELAKIIPEFEKRKAEEAKVKQQLDTAEAGRTRLLTKQTRSSQFRNKGERDAWLKKEINELNLSLSKQKAIRLDAEEEIRSVQQSIVQLEQEIVHLRAQLEGYGEKRDSVVAELNKAQEAADQLNEERRRLRREDEKLDSVISNCRQERDRAERDLSHAMDSMTSRGLATIRRLKREHGIPGAYGTLAELMDVPEHYRVPVEQVAGTSLFHYVVDNADTATFLVNALQKSAGGRITFMPLDKLRQRQTNLPRANDAVPLISKINYDPQYERAFQQVFGRTIVCPNLTIAAQYARSHGVDGITLDGDTTNKRGAMTGGYIDSKRSRLEAVRNVNKWRDQYEGHVAEAEEIRRQIEIKDQEITRAMGELQKLEAKMRQVDNGFEPLKAELRSKATQLERQKDHLASVMNRHATAEKNMKDFGDTLAAHEAELASDFKKALTPNEERQLEEFDKQATQLHKKWNEVSAKRRELEGRKRMLELDLNQNLHPQEDQLSSQAFENTTTVGGSGSYQDAQKELKKAQKAADEVERNLRSIEARVDGLTKDIADLQKESAQLEQQQQELALRIEKQQRRIEKKVAQKALYTSRLAECAKNIRELGVLPEEAFSKYQRMSLAKITERLRKVNAALGKYKTVNKKAFEQYNSFTTQQDQLLKRRKELDTSQKSIEELVAHLDQVKDEQIERTFKQVSKEFANIFERLVPAGHGRLVIQRRADRRQDPEDSDEEPRGGVENYTGVGISVSFNSKTLDEQQKIQQLSGGQKSLCALCLIFAIQAAEASPMVIFDEVDANLDAQYRTAVAALLETISREAGTQFICTTFRPEIVRVADKCYGVLFRNKNSTIDCVPTEEALNFVEGQQSGKR</sequence>
<dbReference type="EMBL" id="JANBVN010000018">
    <property type="protein sequence ID" value="KAJ9161833.1"/>
    <property type="molecule type" value="Genomic_DNA"/>
</dbReference>
<evidence type="ECO:0000259" key="11">
    <source>
        <dbReference type="SMART" id="SM00968"/>
    </source>
</evidence>
<dbReference type="GO" id="GO:0005524">
    <property type="term" value="F:ATP binding"/>
    <property type="evidence" value="ECO:0007669"/>
    <property type="project" value="InterPro"/>
</dbReference>
<evidence type="ECO:0000256" key="10">
    <source>
        <dbReference type="SAM" id="MobiDB-lite"/>
    </source>
</evidence>
<evidence type="ECO:0000313" key="13">
    <source>
        <dbReference type="Proteomes" id="UP001174691"/>
    </source>
</evidence>
<proteinExistence type="inferred from homology"/>
<dbReference type="Gene3D" id="1.10.287.1490">
    <property type="match status" value="1"/>
</dbReference>
<evidence type="ECO:0000256" key="1">
    <source>
        <dbReference type="ARBA" id="ARBA00004123"/>
    </source>
</evidence>